<evidence type="ECO:0000256" key="1">
    <source>
        <dbReference type="SAM" id="Phobius"/>
    </source>
</evidence>
<comment type="caution">
    <text evidence="2">The sequence shown here is derived from an EMBL/GenBank/DDBJ whole genome shotgun (WGS) entry which is preliminary data.</text>
</comment>
<protein>
    <submittedName>
        <fullName evidence="2">DUF5119 domain-containing protein</fullName>
    </submittedName>
</protein>
<accession>A0A5C8GMQ3</accession>
<dbReference type="EMBL" id="SDIK01000001">
    <property type="protein sequence ID" value="TXJ63477.1"/>
    <property type="molecule type" value="Genomic_DNA"/>
</dbReference>
<evidence type="ECO:0000313" key="3">
    <source>
        <dbReference type="Proteomes" id="UP000321612"/>
    </source>
</evidence>
<keyword evidence="1" id="KW-1133">Transmembrane helix</keyword>
<reference evidence="3" key="1">
    <citation type="submission" date="2019-05" db="EMBL/GenBank/DDBJ databases">
        <title>Prevotella brunnea sp. nov., isolated from a wound of a patient.</title>
        <authorList>
            <person name="Buhl M."/>
        </authorList>
    </citation>
    <scope>NUCLEOTIDE SEQUENCE [LARGE SCALE GENOMIC DNA]</scope>
    <source>
        <strain evidence="3">A2672</strain>
    </source>
</reference>
<dbReference type="Pfam" id="PF17145">
    <property type="entry name" value="DUF5119"/>
    <property type="match status" value="1"/>
</dbReference>
<proteinExistence type="predicted"/>
<feature type="transmembrane region" description="Helical" evidence="1">
    <location>
        <begin position="12"/>
        <end position="37"/>
    </location>
</feature>
<dbReference type="Proteomes" id="UP000321612">
    <property type="component" value="Unassembled WGS sequence"/>
</dbReference>
<name>A0A5C8GMQ3_9BACT</name>
<sequence>MKSKSTRIFVNSLGSLASGIAVTAQFTFIFVFLTGLLSSCNHKDLYEPDAGFAKVNVVFDWSKAPGATAKGMALYLFPENGGEMIRYDFGTATGGTADIPYGNYRALFVNNDVSDVLLRGAEGYETLEAYTRPSFLLEPLGFNVNPKEANPNNEAVALAANRVWMGRDIHVQVFPPTTGNNGVAAPQTLVFYPEEVTTTYTVEIRNVTNVKYVSAQSLSLSGLSGNYFPATAKRSALRTTIPFEAQAYEKSQTIMGQTYGFGSSLSSNKIHTLVLYVILTDGSKHFYSFDVSKQVNEAPDPRNVHILISGLNLPQPIDNGGAFNPTVGDWIGEEVDIDL</sequence>
<dbReference type="RefSeq" id="WP_147785284.1">
    <property type="nucleotide sequence ID" value="NZ_SDIK01000001.1"/>
</dbReference>
<gene>
    <name evidence="2" type="ORF">ETF27_00020</name>
</gene>
<dbReference type="InterPro" id="IPR033410">
    <property type="entry name" value="DUF5119"/>
</dbReference>
<organism evidence="2 3">
    <name type="scientific">Prevotella brunnea</name>
    <dbReference type="NCBI Taxonomy" id="2508867"/>
    <lineage>
        <taxon>Bacteria</taxon>
        <taxon>Pseudomonadati</taxon>
        <taxon>Bacteroidota</taxon>
        <taxon>Bacteroidia</taxon>
        <taxon>Bacteroidales</taxon>
        <taxon>Prevotellaceae</taxon>
        <taxon>Prevotella</taxon>
    </lineage>
</organism>
<evidence type="ECO:0000313" key="2">
    <source>
        <dbReference type="EMBL" id="TXJ63477.1"/>
    </source>
</evidence>
<keyword evidence="1" id="KW-0472">Membrane</keyword>
<keyword evidence="1" id="KW-0812">Transmembrane</keyword>
<dbReference type="OrthoDB" id="1100731at2"/>
<keyword evidence="3" id="KW-1185">Reference proteome</keyword>
<dbReference type="AlphaFoldDB" id="A0A5C8GMQ3"/>